<feature type="domain" description="Aminoglycoside phosphotransferase" evidence="1">
    <location>
        <begin position="20"/>
        <end position="243"/>
    </location>
</feature>
<dbReference type="Pfam" id="PF01636">
    <property type="entry name" value="APH"/>
    <property type="match status" value="1"/>
</dbReference>
<evidence type="ECO:0000313" key="3">
    <source>
        <dbReference type="Proteomes" id="UP000095552"/>
    </source>
</evidence>
<organism evidence="2 3">
    <name type="scientific">Roseivirga misakiensis</name>
    <dbReference type="NCBI Taxonomy" id="1563681"/>
    <lineage>
        <taxon>Bacteria</taxon>
        <taxon>Pseudomonadati</taxon>
        <taxon>Bacteroidota</taxon>
        <taxon>Cytophagia</taxon>
        <taxon>Cytophagales</taxon>
        <taxon>Roseivirgaceae</taxon>
        <taxon>Roseivirga</taxon>
    </lineage>
</organism>
<dbReference type="SUPFAM" id="SSF56112">
    <property type="entry name" value="Protein kinase-like (PK-like)"/>
    <property type="match status" value="1"/>
</dbReference>
<dbReference type="EMBL" id="MDGQ01000003">
    <property type="protein sequence ID" value="OEK06690.1"/>
    <property type="molecule type" value="Genomic_DNA"/>
</dbReference>
<dbReference type="Gene3D" id="3.90.1200.10">
    <property type="match status" value="1"/>
</dbReference>
<keyword evidence="3" id="KW-1185">Reference proteome</keyword>
<proteinExistence type="predicted"/>
<dbReference type="AlphaFoldDB" id="A0A1E5T5Q1"/>
<dbReference type="InterPro" id="IPR011009">
    <property type="entry name" value="Kinase-like_dom_sf"/>
</dbReference>
<name>A0A1E5T5Q1_9BACT</name>
<accession>A0A1E5T5Q1</accession>
<dbReference type="STRING" id="1563681.BFP71_03230"/>
<reference evidence="2 3" key="1">
    <citation type="submission" date="2016-08" db="EMBL/GenBank/DDBJ databases">
        <title>Draft genome of Fabibacter sp. strain SK-8.</title>
        <authorList>
            <person name="Wong S.-K."/>
            <person name="Hamasaki K."/>
            <person name="Yoshizawa S."/>
        </authorList>
    </citation>
    <scope>NUCLEOTIDE SEQUENCE [LARGE SCALE GENOMIC DNA]</scope>
    <source>
        <strain evidence="2 3">SK-8</strain>
    </source>
</reference>
<dbReference type="RefSeq" id="WP_069834002.1">
    <property type="nucleotide sequence ID" value="NZ_MDGQ01000003.1"/>
</dbReference>
<dbReference type="OrthoDB" id="526037at2"/>
<dbReference type="Proteomes" id="UP000095552">
    <property type="component" value="Unassembled WGS sequence"/>
</dbReference>
<dbReference type="InterPro" id="IPR002575">
    <property type="entry name" value="Aminoglycoside_PTrfase"/>
</dbReference>
<sequence length="340" mass="38715">MKAAKEAVKAFNIKGAVDEIALFGSGHINDTYRIRVGGDEYLLQRLNENVFTNAHYIEHNLDHLLRQKSSLFVDHFKTDGGAYHYRNESGLWRLTLFLADAYSPQTADSLAEVAAAAEGFGSFTAFTDTCQVDQFHEVIPRFHDLEWRLTQLDQALKSDLFGRCNEVRDFSSKVINNRAISNKMKALKADGLPVRLCHNDTKLNNSLLAKSDASFQKVIDLDTVGPGSVLYDFGDLMRTTVSNAAENESDTSKIQFRPEFFETLKENFLKTASPVLKNLEIEHLFFGGQYMTYMMAVRFLTDYINGDIYFKTTFQKENLVRAQNQMTLLEKMNAYEREIS</sequence>
<comment type="caution">
    <text evidence="2">The sequence shown here is derived from an EMBL/GenBank/DDBJ whole genome shotgun (WGS) entry which is preliminary data.</text>
</comment>
<evidence type="ECO:0000313" key="2">
    <source>
        <dbReference type="EMBL" id="OEK06690.1"/>
    </source>
</evidence>
<evidence type="ECO:0000259" key="1">
    <source>
        <dbReference type="Pfam" id="PF01636"/>
    </source>
</evidence>
<protein>
    <recommendedName>
        <fullName evidence="1">Aminoglycoside phosphotransferase domain-containing protein</fullName>
    </recommendedName>
</protein>
<gene>
    <name evidence="2" type="ORF">BFP71_03230</name>
</gene>